<organism evidence="4 5">
    <name type="scientific">Galerina marginata (strain CBS 339.88)</name>
    <dbReference type="NCBI Taxonomy" id="685588"/>
    <lineage>
        <taxon>Eukaryota</taxon>
        <taxon>Fungi</taxon>
        <taxon>Dikarya</taxon>
        <taxon>Basidiomycota</taxon>
        <taxon>Agaricomycotina</taxon>
        <taxon>Agaricomycetes</taxon>
        <taxon>Agaricomycetidae</taxon>
        <taxon>Agaricales</taxon>
        <taxon>Agaricineae</taxon>
        <taxon>Strophariaceae</taxon>
        <taxon>Galerina</taxon>
    </lineage>
</organism>
<protein>
    <recommendedName>
        <fullName evidence="3">NACHT domain-containing protein</fullName>
    </recommendedName>
</protein>
<dbReference type="OrthoDB" id="3261813at2759"/>
<dbReference type="Gene3D" id="3.40.50.300">
    <property type="entry name" value="P-loop containing nucleotide triphosphate hydrolases"/>
    <property type="match status" value="1"/>
</dbReference>
<proteinExistence type="predicted"/>
<dbReference type="EMBL" id="KL142378">
    <property type="protein sequence ID" value="KDR76516.1"/>
    <property type="molecule type" value="Genomic_DNA"/>
</dbReference>
<dbReference type="PANTHER" id="PTHR10039:SF5">
    <property type="entry name" value="NACHT DOMAIN-CONTAINING PROTEIN"/>
    <property type="match status" value="1"/>
</dbReference>
<dbReference type="InterPro" id="IPR007111">
    <property type="entry name" value="NACHT_NTPase"/>
</dbReference>
<name>A0A067T074_GALM3</name>
<keyword evidence="5" id="KW-1185">Reference proteome</keyword>
<dbReference type="PROSITE" id="PS50837">
    <property type="entry name" value="NACHT"/>
    <property type="match status" value="1"/>
</dbReference>
<accession>A0A067T074</accession>
<gene>
    <name evidence="4" type="ORF">GALMADRAFT_96265</name>
</gene>
<reference evidence="5" key="1">
    <citation type="journal article" date="2014" name="Proc. Natl. Acad. Sci. U.S.A.">
        <title>Extensive sampling of basidiomycete genomes demonstrates inadequacy of the white-rot/brown-rot paradigm for wood decay fungi.</title>
        <authorList>
            <person name="Riley R."/>
            <person name="Salamov A.A."/>
            <person name="Brown D.W."/>
            <person name="Nagy L.G."/>
            <person name="Floudas D."/>
            <person name="Held B.W."/>
            <person name="Levasseur A."/>
            <person name="Lombard V."/>
            <person name="Morin E."/>
            <person name="Otillar R."/>
            <person name="Lindquist E.A."/>
            <person name="Sun H."/>
            <person name="LaButti K.M."/>
            <person name="Schmutz J."/>
            <person name="Jabbour D."/>
            <person name="Luo H."/>
            <person name="Baker S.E."/>
            <person name="Pisabarro A.G."/>
            <person name="Walton J.D."/>
            <person name="Blanchette R.A."/>
            <person name="Henrissat B."/>
            <person name="Martin F."/>
            <person name="Cullen D."/>
            <person name="Hibbett D.S."/>
            <person name="Grigoriev I.V."/>
        </authorList>
    </citation>
    <scope>NUCLEOTIDE SEQUENCE [LARGE SCALE GENOMIC DNA]</scope>
    <source>
        <strain evidence="5">CBS 339.88</strain>
    </source>
</reference>
<evidence type="ECO:0000259" key="3">
    <source>
        <dbReference type="PROSITE" id="PS50837"/>
    </source>
</evidence>
<evidence type="ECO:0000313" key="5">
    <source>
        <dbReference type="Proteomes" id="UP000027222"/>
    </source>
</evidence>
<feature type="region of interest" description="Disordered" evidence="2">
    <location>
        <begin position="30"/>
        <end position="65"/>
    </location>
</feature>
<dbReference type="SUPFAM" id="SSF52129">
    <property type="entry name" value="Caspase-like"/>
    <property type="match status" value="1"/>
</dbReference>
<dbReference type="InterPro" id="IPR056884">
    <property type="entry name" value="NPHP3-like_N"/>
</dbReference>
<dbReference type="Gene3D" id="3.40.50.1460">
    <property type="match status" value="1"/>
</dbReference>
<dbReference type="Gene3D" id="1.25.40.10">
    <property type="entry name" value="Tetratricopeptide repeat domain"/>
    <property type="match status" value="1"/>
</dbReference>
<sequence length="1442" mass="160834">MNWTDKVKGKVKDKVNDTRELGNKVKKVILRPHSPVPPNNRQPELGAGPSLLAPKATHHPSTADSTSLIVPIPPESATQDAVRLVPTTVVEESPKSSLKAKFTRTTNSAQYDIAVLHVAFVLKKSQDLRNLILGVEKLSSDPSLNEVVEPCIQFTTKLIEALDPKMDGVDKATAAFLKTIQDAISKGLPETKIGKINDSIAQIKNIYPDISTIAEKKHSTRFSTIASGVLGVALPIFDIIKEGSSMIPVPMVQPLIGVVAGFLKAADQAFANVNSMRSLAAAAAEYIVTIAVHCPQEVDGLWSRTINTLQIKLSEIVEQAEEFSSRRKFLLFLQQDRDKGDITKIREKLEQAINIFYMEVGLNVKHDLDTITRKIDYVLLDKLERLPSHSDTNDHYFGDSRNREIEYTMGWIADATDKPFLWIHGAAGVGKSTLARELLDHFKRNEILATFASFVIGIESKPKILVRMMARELCSLHPGCQPAIARAMTDCFGENEHLIKYLTHFLVKPIASLTYGGPLVIILDALDEWAYRQEFLKVLLQVDLPPNLKIVLTSRYSKSIESMVDGLALLYELTTVSNDVCRDYFVEKFKGIKWDGHEPEQLQFDKLVELANGLLIWAATVCALVSRRSSRKLPHQILDDILRSSQSSGHTKKMNDLYRAALERLFPDDDDDDDDLSSRSNILLSMVALKEALPLKEFARLVGVLPKFVKDTCSGLRALQTRGAFDDSEVQPAIKLFHASFIDFLGHDQARSVMAANCIRFFEMVAEPDLAEPNPFPFRNAQLYMYMGKHWVGHMKEGQSEVTGEQLRLWVGWLLSRLLFLADDHDYQPNSQALQSLSDALLSPQGMSYSPEILSKDLSTTQAIVADFRQILDFWGIDYRNPDFYKNKPDCIWHWALVLNGLAIGLHHIQTLTSDPTILDAAISLLENLITAYPPDDQEHPTFLNNLGYALHSRFELSHSRNDLKCAIDLYTKSRDLHLKDSRNYAISLLNLGRAHQSCFQHFGSDPKEVEQAIAHNRKALRLFQPFDHLQPSALYALGNSLIQAHSLGREDPGCLDEAMSLFCTATQFLPQSPYDLRLQVVRLDSLIEVFRIVVQHMQCLGSASRRVHLVELDQGPHIQVDLEKGRIVFKILDPLLKMNDIPLSPLQPLSNEAGDVYLAIQVAAYFRFLRVDGVQISSAGLSKLVNLVYDDPDLITTTRSVSSNPGLNPRVSGHQVQSLSKRRGVRTKLTQRPHMFALIIGIDKYNSDKLSSLRSAVSDALAIKNYLLNDLGVDDSHIMLLLDETATRKAIIDALQVLKDDHNIQRGDAILIYYAGQGMQIPAPDRWATERKGNLIGGIVPYDFDEPTGIYAIPDRTLNRLIQGIMQIRGDNITLILDCSFSGAFGGFSHVLLAGCSAREIARESSGRGQFTGSLLDALQAVSPDQITYVQLLGRLQNITG</sequence>
<dbReference type="PANTHER" id="PTHR10039">
    <property type="entry name" value="AMELOGENIN"/>
    <property type="match status" value="1"/>
</dbReference>
<dbReference type="CDD" id="cd21037">
    <property type="entry name" value="MLKL_NTD"/>
    <property type="match status" value="1"/>
</dbReference>
<evidence type="ECO:0000256" key="1">
    <source>
        <dbReference type="ARBA" id="ARBA00022737"/>
    </source>
</evidence>
<dbReference type="InterPro" id="IPR027417">
    <property type="entry name" value="P-loop_NTPase"/>
</dbReference>
<dbReference type="HOGENOM" id="CLU_002195_0_0_1"/>
<dbReference type="InterPro" id="IPR059179">
    <property type="entry name" value="MLKL-like_MCAfunc"/>
</dbReference>
<dbReference type="Proteomes" id="UP000027222">
    <property type="component" value="Unassembled WGS sequence"/>
</dbReference>
<dbReference type="InterPro" id="IPR029030">
    <property type="entry name" value="Caspase-like_dom_sf"/>
</dbReference>
<feature type="domain" description="NACHT" evidence="3">
    <location>
        <begin position="419"/>
        <end position="555"/>
    </location>
</feature>
<dbReference type="SUPFAM" id="SSF48452">
    <property type="entry name" value="TPR-like"/>
    <property type="match status" value="1"/>
</dbReference>
<keyword evidence="1" id="KW-0677">Repeat</keyword>
<evidence type="ECO:0000256" key="2">
    <source>
        <dbReference type="SAM" id="MobiDB-lite"/>
    </source>
</evidence>
<evidence type="ECO:0000313" key="4">
    <source>
        <dbReference type="EMBL" id="KDR76516.1"/>
    </source>
</evidence>
<dbReference type="SUPFAM" id="SSF52540">
    <property type="entry name" value="P-loop containing nucleoside triphosphate hydrolases"/>
    <property type="match status" value="1"/>
</dbReference>
<dbReference type="Pfam" id="PF24883">
    <property type="entry name" value="NPHP3_N"/>
    <property type="match status" value="1"/>
</dbReference>
<dbReference type="InterPro" id="IPR011990">
    <property type="entry name" value="TPR-like_helical_dom_sf"/>
</dbReference>